<dbReference type="EMBL" id="MCFA01000025">
    <property type="protein sequence ID" value="ORY15501.1"/>
    <property type="molecule type" value="Genomic_DNA"/>
</dbReference>
<name>A0A1Y1ZZ06_9PLEO</name>
<accession>A0A1Y1ZZ06</accession>
<keyword evidence="2" id="KW-1185">Reference proteome</keyword>
<organism evidence="1 2">
    <name type="scientific">Clohesyomyces aquaticus</name>
    <dbReference type="NCBI Taxonomy" id="1231657"/>
    <lineage>
        <taxon>Eukaryota</taxon>
        <taxon>Fungi</taxon>
        <taxon>Dikarya</taxon>
        <taxon>Ascomycota</taxon>
        <taxon>Pezizomycotina</taxon>
        <taxon>Dothideomycetes</taxon>
        <taxon>Pleosporomycetidae</taxon>
        <taxon>Pleosporales</taxon>
        <taxon>Lindgomycetaceae</taxon>
        <taxon>Clohesyomyces</taxon>
    </lineage>
</organism>
<comment type="caution">
    <text evidence="1">The sequence shown here is derived from an EMBL/GenBank/DDBJ whole genome shotgun (WGS) entry which is preliminary data.</text>
</comment>
<proteinExistence type="predicted"/>
<protein>
    <submittedName>
        <fullName evidence="1">Uncharacterized protein</fullName>
    </submittedName>
</protein>
<sequence length="263" mass="29302">MNYDDLEYHIECAVTMIDRTDEQQDKVNHTPVNITSPFSGPSIALAYKPSLVTSARLQRNQSFFHVLRSTSPPHPVNCIRTSPVLFTTNILSNFHNCLTSYHATHTNTHRRLKQYDFLTSFDIVDTAEALSRRYTVAEVLIALCLWGSDVHPSLVLAIPKGIYEWGGADGRALLVIFLERLGYLPLSLDDSQDTEIGADMLEITGSMLVTESDLENAESEIWGSETPDSTLENSADDLSWILVDNNEKAERGPQAAEEKGNNS</sequence>
<dbReference type="AlphaFoldDB" id="A0A1Y1ZZ06"/>
<reference evidence="1 2" key="1">
    <citation type="submission" date="2016-07" db="EMBL/GenBank/DDBJ databases">
        <title>Pervasive Adenine N6-methylation of Active Genes in Fungi.</title>
        <authorList>
            <consortium name="DOE Joint Genome Institute"/>
            <person name="Mondo S.J."/>
            <person name="Dannebaum R.O."/>
            <person name="Kuo R.C."/>
            <person name="Labutti K."/>
            <person name="Haridas S."/>
            <person name="Kuo A."/>
            <person name="Salamov A."/>
            <person name="Ahrendt S.R."/>
            <person name="Lipzen A."/>
            <person name="Sullivan W."/>
            <person name="Andreopoulos W.B."/>
            <person name="Clum A."/>
            <person name="Lindquist E."/>
            <person name="Daum C."/>
            <person name="Ramamoorthy G.K."/>
            <person name="Gryganskyi A."/>
            <person name="Culley D."/>
            <person name="Magnuson J.K."/>
            <person name="James T.Y."/>
            <person name="O'Malley M.A."/>
            <person name="Stajich J.E."/>
            <person name="Spatafora J.W."/>
            <person name="Visel A."/>
            <person name="Grigoriev I.V."/>
        </authorList>
    </citation>
    <scope>NUCLEOTIDE SEQUENCE [LARGE SCALE GENOMIC DNA]</scope>
    <source>
        <strain evidence="1 2">CBS 115471</strain>
    </source>
</reference>
<dbReference type="Proteomes" id="UP000193144">
    <property type="component" value="Unassembled WGS sequence"/>
</dbReference>
<evidence type="ECO:0000313" key="2">
    <source>
        <dbReference type="Proteomes" id="UP000193144"/>
    </source>
</evidence>
<evidence type="ECO:0000313" key="1">
    <source>
        <dbReference type="EMBL" id="ORY15501.1"/>
    </source>
</evidence>
<gene>
    <name evidence="1" type="ORF">BCR34DRAFT_598474</name>
</gene>